<keyword evidence="2" id="KW-0812">Transmembrane</keyword>
<protein>
    <recommendedName>
        <fullName evidence="3">Flavinylation-associated cytochrome domain-containing protein</fullName>
    </recommendedName>
</protein>
<dbReference type="OrthoDB" id="7865011at2"/>
<proteinExistence type="predicted"/>
<keyword evidence="2" id="KW-0472">Membrane</keyword>
<sequence length="178" mass="19158">MSIAHPSNKAPTATRPTTVAVQRPFSVRGFTSIVLVLGMLMMLTSGLALYLAPRGRVAHATSWTAISLGRQQWAAVHINASLLFGVAASAHVVMNGSRLVGYIKKRAALRVNMKRELACALAVAGVVLAGTILGLAPISFPAEFKYELRDAWEPRIEHTSTPQIRRSETPPVVRSHPG</sequence>
<evidence type="ECO:0000313" key="4">
    <source>
        <dbReference type="EMBL" id="QDV44075.1"/>
    </source>
</evidence>
<dbReference type="KEGG" id="snep:Enr13x_39360"/>
<accession>A0A518HT89</accession>
<dbReference type="Proteomes" id="UP000319004">
    <property type="component" value="Chromosome"/>
</dbReference>
<feature type="transmembrane region" description="Helical" evidence="2">
    <location>
        <begin position="33"/>
        <end position="53"/>
    </location>
</feature>
<dbReference type="InterPro" id="IPR025517">
    <property type="entry name" value="DUF4405"/>
</dbReference>
<feature type="domain" description="Flavinylation-associated cytochrome" evidence="3">
    <location>
        <begin position="30"/>
        <end position="95"/>
    </location>
</feature>
<evidence type="ECO:0000256" key="2">
    <source>
        <dbReference type="SAM" id="Phobius"/>
    </source>
</evidence>
<feature type="region of interest" description="Disordered" evidence="1">
    <location>
        <begin position="157"/>
        <end position="178"/>
    </location>
</feature>
<dbReference type="Pfam" id="PF14358">
    <property type="entry name" value="DUF4405"/>
    <property type="match status" value="1"/>
</dbReference>
<dbReference type="EMBL" id="CP037423">
    <property type="protein sequence ID" value="QDV44075.1"/>
    <property type="molecule type" value="Genomic_DNA"/>
</dbReference>
<name>A0A518HT89_9BACT</name>
<gene>
    <name evidence="4" type="ORF">Enr13x_39360</name>
</gene>
<feature type="transmembrane region" description="Helical" evidence="2">
    <location>
        <begin position="73"/>
        <end position="96"/>
    </location>
</feature>
<evidence type="ECO:0000259" key="3">
    <source>
        <dbReference type="Pfam" id="PF14358"/>
    </source>
</evidence>
<organism evidence="4 5">
    <name type="scientific">Stieleria neptunia</name>
    <dbReference type="NCBI Taxonomy" id="2527979"/>
    <lineage>
        <taxon>Bacteria</taxon>
        <taxon>Pseudomonadati</taxon>
        <taxon>Planctomycetota</taxon>
        <taxon>Planctomycetia</taxon>
        <taxon>Pirellulales</taxon>
        <taxon>Pirellulaceae</taxon>
        <taxon>Stieleria</taxon>
    </lineage>
</organism>
<feature type="transmembrane region" description="Helical" evidence="2">
    <location>
        <begin position="117"/>
        <end position="140"/>
    </location>
</feature>
<reference evidence="4 5" key="1">
    <citation type="submission" date="2019-03" db="EMBL/GenBank/DDBJ databases">
        <title>Deep-cultivation of Planctomycetes and their phenomic and genomic characterization uncovers novel biology.</title>
        <authorList>
            <person name="Wiegand S."/>
            <person name="Jogler M."/>
            <person name="Boedeker C."/>
            <person name="Pinto D."/>
            <person name="Vollmers J."/>
            <person name="Rivas-Marin E."/>
            <person name="Kohn T."/>
            <person name="Peeters S.H."/>
            <person name="Heuer A."/>
            <person name="Rast P."/>
            <person name="Oberbeckmann S."/>
            <person name="Bunk B."/>
            <person name="Jeske O."/>
            <person name="Meyerdierks A."/>
            <person name="Storesund J.E."/>
            <person name="Kallscheuer N."/>
            <person name="Luecker S."/>
            <person name="Lage O.M."/>
            <person name="Pohl T."/>
            <person name="Merkel B.J."/>
            <person name="Hornburger P."/>
            <person name="Mueller R.-W."/>
            <person name="Bruemmer F."/>
            <person name="Labrenz M."/>
            <person name="Spormann A.M."/>
            <person name="Op den Camp H."/>
            <person name="Overmann J."/>
            <person name="Amann R."/>
            <person name="Jetten M.S.M."/>
            <person name="Mascher T."/>
            <person name="Medema M.H."/>
            <person name="Devos D.P."/>
            <person name="Kaster A.-K."/>
            <person name="Ovreas L."/>
            <person name="Rohde M."/>
            <person name="Galperin M.Y."/>
            <person name="Jogler C."/>
        </authorList>
    </citation>
    <scope>NUCLEOTIDE SEQUENCE [LARGE SCALE GENOMIC DNA]</scope>
    <source>
        <strain evidence="4 5">Enr13</strain>
    </source>
</reference>
<keyword evidence="5" id="KW-1185">Reference proteome</keyword>
<dbReference type="AlphaFoldDB" id="A0A518HT89"/>
<evidence type="ECO:0000313" key="5">
    <source>
        <dbReference type="Proteomes" id="UP000319004"/>
    </source>
</evidence>
<keyword evidence="2" id="KW-1133">Transmembrane helix</keyword>
<dbReference type="RefSeq" id="WP_145388469.1">
    <property type="nucleotide sequence ID" value="NZ_CP037423.1"/>
</dbReference>
<evidence type="ECO:0000256" key="1">
    <source>
        <dbReference type="SAM" id="MobiDB-lite"/>
    </source>
</evidence>